<evidence type="ECO:0000313" key="1">
    <source>
        <dbReference type="EMBL" id="ETR68588.1"/>
    </source>
</evidence>
<dbReference type="Proteomes" id="UP000189670">
    <property type="component" value="Unassembled WGS sequence"/>
</dbReference>
<name>A0A1V1P1A5_9BACT</name>
<evidence type="ECO:0000313" key="2">
    <source>
        <dbReference type="Proteomes" id="UP000189670"/>
    </source>
</evidence>
<organism evidence="1 2">
    <name type="scientific">Candidatus Magnetoglobus multicellularis str. Araruama</name>
    <dbReference type="NCBI Taxonomy" id="890399"/>
    <lineage>
        <taxon>Bacteria</taxon>
        <taxon>Pseudomonadati</taxon>
        <taxon>Thermodesulfobacteriota</taxon>
        <taxon>Desulfobacteria</taxon>
        <taxon>Desulfobacterales</taxon>
        <taxon>Desulfobacteraceae</taxon>
        <taxon>Candidatus Magnetoglobus</taxon>
    </lineage>
</organism>
<dbReference type="AlphaFoldDB" id="A0A1V1P1A5"/>
<sequence length="75" mass="9011">MLNEIYCQGMTNVIKIFTLINEQTQRLVNAFTELFFWVPENSKQSFSEWFADTDRLRKDYIQVFENHLTKMRGGQ</sequence>
<proteinExistence type="predicted"/>
<comment type="caution">
    <text evidence="1">The sequence shown here is derived from an EMBL/GenBank/DDBJ whole genome shotgun (WGS) entry which is preliminary data.</text>
</comment>
<accession>A0A1V1P1A5</accession>
<reference evidence="2" key="1">
    <citation type="submission" date="2012-11" db="EMBL/GenBank/DDBJ databases">
        <authorList>
            <person name="Lucero-Rivera Y.E."/>
            <person name="Tovar-Ramirez D."/>
        </authorList>
    </citation>
    <scope>NUCLEOTIDE SEQUENCE [LARGE SCALE GENOMIC DNA]</scope>
    <source>
        <strain evidence="2">Araruama</strain>
    </source>
</reference>
<dbReference type="EMBL" id="ATBP01000900">
    <property type="protein sequence ID" value="ETR68588.1"/>
    <property type="molecule type" value="Genomic_DNA"/>
</dbReference>
<protein>
    <submittedName>
        <fullName evidence="1">Uncharacterized protein</fullName>
    </submittedName>
</protein>
<gene>
    <name evidence="1" type="ORF">OMM_10369</name>
</gene>